<comment type="caution">
    <text evidence="2">The sequence shown here is derived from an EMBL/GenBank/DDBJ whole genome shotgun (WGS) entry which is preliminary data.</text>
</comment>
<name>A0A8J4ULA5_CLAMG</name>
<proteinExistence type="predicted"/>
<feature type="transmembrane region" description="Helical" evidence="1">
    <location>
        <begin position="137"/>
        <end position="155"/>
    </location>
</feature>
<protein>
    <submittedName>
        <fullName evidence="2">Keratinocyte-associated transmembrane protein 2</fullName>
    </submittedName>
</protein>
<dbReference type="EMBL" id="QNUK01000239">
    <property type="protein sequence ID" value="KAF5897335.1"/>
    <property type="molecule type" value="Genomic_DNA"/>
</dbReference>
<keyword evidence="1" id="KW-0472">Membrane</keyword>
<gene>
    <name evidence="2" type="primary">kct2</name>
    <name evidence="2" type="ORF">DAT39_012950</name>
</gene>
<evidence type="ECO:0000256" key="1">
    <source>
        <dbReference type="SAM" id="Phobius"/>
    </source>
</evidence>
<keyword evidence="3" id="KW-1185">Reference proteome</keyword>
<dbReference type="PANTHER" id="PTHR16502">
    <property type="entry name" value="KERATINOCYTE-ASSOCIATED TRANSMEMBRANE PROTEIN 2"/>
    <property type="match status" value="1"/>
</dbReference>
<reference evidence="2" key="1">
    <citation type="submission" date="2020-07" db="EMBL/GenBank/DDBJ databases">
        <title>Clarias magur genome sequencing, assembly and annotation.</title>
        <authorList>
            <person name="Kushwaha B."/>
            <person name="Kumar R."/>
            <person name="Das P."/>
            <person name="Joshi C.G."/>
            <person name="Kumar D."/>
            <person name="Nagpure N.S."/>
            <person name="Pandey M."/>
            <person name="Agarwal S."/>
            <person name="Srivastava S."/>
            <person name="Singh M."/>
            <person name="Sahoo L."/>
            <person name="Jayasankar P."/>
            <person name="Meher P.K."/>
            <person name="Koringa P.G."/>
            <person name="Iquebal M.A."/>
            <person name="Das S.P."/>
            <person name="Bit A."/>
            <person name="Patnaik S."/>
            <person name="Patel N."/>
            <person name="Shah T.M."/>
            <person name="Hinsu A."/>
            <person name="Jena J.K."/>
        </authorList>
    </citation>
    <scope>NUCLEOTIDE SEQUENCE</scope>
    <source>
        <strain evidence="2">CIFAMagur01</strain>
        <tissue evidence="2">Testis</tissue>
    </source>
</reference>
<dbReference type="Pfam" id="PF17818">
    <property type="entry name" value="KCT2"/>
    <property type="match status" value="1"/>
</dbReference>
<dbReference type="InterPro" id="IPR037645">
    <property type="entry name" value="KCT2"/>
</dbReference>
<dbReference type="PANTHER" id="PTHR16502:SF0">
    <property type="entry name" value="KERATINOCYTE-ASSOCIATED TRANSMEMBRANE PROTEIN 2"/>
    <property type="match status" value="1"/>
</dbReference>
<sequence length="160" mass="17481">VPPVSNKVENIENITSSSFLSSISSNYKNTSETQNQKFTKVGTIQLSTIPTIADTTSTAPKPINASAVITEVLKLTVLNSSVPNSTNLSESKTSDPNFTVDGDGDYISPQDKDETGNIDVHIKGTTIYTTQDEDSHFFFHLVIIALLVAIVYITYHNKRK</sequence>
<evidence type="ECO:0000313" key="2">
    <source>
        <dbReference type="EMBL" id="KAF5897335.1"/>
    </source>
</evidence>
<dbReference type="OrthoDB" id="5846619at2759"/>
<accession>A0A8J4ULA5</accession>
<keyword evidence="1 2" id="KW-0812">Transmembrane</keyword>
<keyword evidence="1" id="KW-1133">Transmembrane helix</keyword>
<feature type="non-terminal residue" evidence="2">
    <location>
        <position position="1"/>
    </location>
</feature>
<dbReference type="AlphaFoldDB" id="A0A8J4ULA5"/>
<organism evidence="2 3">
    <name type="scientific">Clarias magur</name>
    <name type="common">Asian catfish</name>
    <name type="synonym">Macropteronotus magur</name>
    <dbReference type="NCBI Taxonomy" id="1594786"/>
    <lineage>
        <taxon>Eukaryota</taxon>
        <taxon>Metazoa</taxon>
        <taxon>Chordata</taxon>
        <taxon>Craniata</taxon>
        <taxon>Vertebrata</taxon>
        <taxon>Euteleostomi</taxon>
        <taxon>Actinopterygii</taxon>
        <taxon>Neopterygii</taxon>
        <taxon>Teleostei</taxon>
        <taxon>Ostariophysi</taxon>
        <taxon>Siluriformes</taxon>
        <taxon>Clariidae</taxon>
        <taxon>Clarias</taxon>
    </lineage>
</organism>
<feature type="non-terminal residue" evidence="2">
    <location>
        <position position="160"/>
    </location>
</feature>
<evidence type="ECO:0000313" key="3">
    <source>
        <dbReference type="Proteomes" id="UP000727407"/>
    </source>
</evidence>
<dbReference type="Proteomes" id="UP000727407">
    <property type="component" value="Unassembled WGS sequence"/>
</dbReference>